<keyword evidence="3" id="KW-1185">Reference proteome</keyword>
<dbReference type="VEuPathDB" id="VectorBase:ASIC016531"/>
<reference evidence="1 3" key="1">
    <citation type="journal article" date="2014" name="BMC Genomics">
        <title>Genome sequence of Anopheles sinensis provides insight into genetics basis of mosquito competence for malaria parasites.</title>
        <authorList>
            <person name="Zhou D."/>
            <person name="Zhang D."/>
            <person name="Ding G."/>
            <person name="Shi L."/>
            <person name="Hou Q."/>
            <person name="Ye Y."/>
            <person name="Xu Y."/>
            <person name="Zhou H."/>
            <person name="Xiong C."/>
            <person name="Li S."/>
            <person name="Yu J."/>
            <person name="Hong S."/>
            <person name="Yu X."/>
            <person name="Zou P."/>
            <person name="Chen C."/>
            <person name="Chang X."/>
            <person name="Wang W."/>
            <person name="Lv Y."/>
            <person name="Sun Y."/>
            <person name="Ma L."/>
            <person name="Shen B."/>
            <person name="Zhu C."/>
        </authorList>
    </citation>
    <scope>NUCLEOTIDE SEQUENCE [LARGE SCALE GENOMIC DNA]</scope>
</reference>
<dbReference type="AlphaFoldDB" id="A0A084WDW3"/>
<proteinExistence type="predicted"/>
<dbReference type="EMBL" id="KE525340">
    <property type="protein sequence ID" value="KFB48407.1"/>
    <property type="molecule type" value="Genomic_DNA"/>
</dbReference>
<organism evidence="1">
    <name type="scientific">Anopheles sinensis</name>
    <name type="common">Mosquito</name>
    <dbReference type="NCBI Taxonomy" id="74873"/>
    <lineage>
        <taxon>Eukaryota</taxon>
        <taxon>Metazoa</taxon>
        <taxon>Ecdysozoa</taxon>
        <taxon>Arthropoda</taxon>
        <taxon>Hexapoda</taxon>
        <taxon>Insecta</taxon>
        <taxon>Pterygota</taxon>
        <taxon>Neoptera</taxon>
        <taxon>Endopterygota</taxon>
        <taxon>Diptera</taxon>
        <taxon>Nematocera</taxon>
        <taxon>Culicoidea</taxon>
        <taxon>Culicidae</taxon>
        <taxon>Anophelinae</taxon>
        <taxon>Anopheles</taxon>
    </lineage>
</organism>
<accession>A0A084WDW3</accession>
<dbReference type="Proteomes" id="UP000030765">
    <property type="component" value="Unassembled WGS sequence"/>
</dbReference>
<name>A0A084WDW3_ANOSI</name>
<evidence type="ECO:0000313" key="2">
    <source>
        <dbReference type="EnsemblMetazoa" id="ASIC016531-PA"/>
    </source>
</evidence>
<sequence length="89" mass="9643">MATKRCKKIITTTSSTSSIRLIIIIIISRLLVFTISCKGEEKPPHSDAGRVRAKVPYAAVGQSALPDESSLGARLWLADTAVWLGISEF</sequence>
<gene>
    <name evidence="1" type="ORF">ZHAS_00016531</name>
</gene>
<evidence type="ECO:0000313" key="1">
    <source>
        <dbReference type="EMBL" id="KFB48407.1"/>
    </source>
</evidence>
<dbReference type="EnsemblMetazoa" id="ASIC016531-RA">
    <property type="protein sequence ID" value="ASIC016531-PA"/>
    <property type="gene ID" value="ASIC016531"/>
</dbReference>
<protein>
    <submittedName>
        <fullName evidence="1 2">Molybdenum ABC transporter substrate-binding protein</fullName>
    </submittedName>
</protein>
<reference evidence="2" key="2">
    <citation type="submission" date="2020-05" db="UniProtKB">
        <authorList>
            <consortium name="EnsemblMetazoa"/>
        </authorList>
    </citation>
    <scope>IDENTIFICATION</scope>
</reference>
<evidence type="ECO:0000313" key="3">
    <source>
        <dbReference type="Proteomes" id="UP000030765"/>
    </source>
</evidence>
<dbReference type="EMBL" id="ATLV01023074">
    <property type="status" value="NOT_ANNOTATED_CDS"/>
    <property type="molecule type" value="Genomic_DNA"/>
</dbReference>